<dbReference type="PANTHER" id="PTHR40866:SF1">
    <property type="entry name" value="BED-TYPE DOMAIN-CONTAINING PROTEIN"/>
    <property type="match status" value="1"/>
</dbReference>
<evidence type="ECO:0000313" key="1">
    <source>
        <dbReference type="EMBL" id="KAE9163189.1"/>
    </source>
</evidence>
<evidence type="ECO:0000313" key="2">
    <source>
        <dbReference type="Proteomes" id="UP000476176"/>
    </source>
</evidence>
<dbReference type="SUPFAM" id="SSF53098">
    <property type="entry name" value="Ribonuclease H-like"/>
    <property type="match status" value="1"/>
</dbReference>
<reference evidence="1 2" key="1">
    <citation type="submission" date="2018-09" db="EMBL/GenBank/DDBJ databases">
        <title>Genomic investigation of the strawberry pathogen Phytophthora fragariae indicates pathogenicity is determined by transcriptional variation in three key races.</title>
        <authorList>
            <person name="Adams T.M."/>
            <person name="Armitage A.D."/>
            <person name="Sobczyk M.K."/>
            <person name="Bates H.J."/>
            <person name="Dunwell J.M."/>
            <person name="Nellist C.F."/>
            <person name="Harrison R.J."/>
        </authorList>
    </citation>
    <scope>NUCLEOTIDE SEQUENCE [LARGE SCALE GENOMIC DNA]</scope>
    <source>
        <strain evidence="1 2">BC-23</strain>
    </source>
</reference>
<gene>
    <name evidence="1" type="ORF">PF004_g30229</name>
</gene>
<dbReference type="PANTHER" id="PTHR40866">
    <property type="entry name" value="BED-TYPE DOMAIN-CONTAINING PROTEIN"/>
    <property type="match status" value="1"/>
</dbReference>
<protein>
    <recommendedName>
        <fullName evidence="3">BED-type domain-containing protein</fullName>
    </recommendedName>
</protein>
<proteinExistence type="predicted"/>
<organism evidence="1 2">
    <name type="scientific">Phytophthora fragariae</name>
    <dbReference type="NCBI Taxonomy" id="53985"/>
    <lineage>
        <taxon>Eukaryota</taxon>
        <taxon>Sar</taxon>
        <taxon>Stramenopiles</taxon>
        <taxon>Oomycota</taxon>
        <taxon>Peronosporomycetes</taxon>
        <taxon>Peronosporales</taxon>
        <taxon>Peronosporaceae</taxon>
        <taxon>Phytophthora</taxon>
    </lineage>
</organism>
<dbReference type="Proteomes" id="UP000476176">
    <property type="component" value="Unassembled WGS sequence"/>
</dbReference>
<dbReference type="AlphaFoldDB" id="A0A6G0MDK3"/>
<name>A0A6G0MDK3_9STRA</name>
<sequence length="393" mass="44293">MSANLVAATPPRQPFSPRQIAEFFFKPWLDEEGELTGYHACKACGKRRKHQPRSGYTNLVSHVRSAHPSFESEMRDASAAATGTLVPWVSQKASNRYSWMKWVVMGNLPLSFCESTETRQYSKLATVSVNTLVSNMEGVTKAVEKSIGEEMPEDFGIMLDGWSHGTEHYLAVYGCYNTPSGPRYPLLSMAPVMQEPDDKMNADGHMRAIMRFLPFFGKTIDQCKFLVGDNCAVNKRLANLMKVPLVGCGSHRLNLAVRDFLAPYETALEEVQQLMRKLRTLNQASKLSMKTSLLPVLRQDTRWYSTYTMLERYFRLREFLSADDDDVADLLPSRSTHRKLEDLLSKLGCIDSISKKLQADGLTLLDARDLFDGLLEIRPSMGKYLGTCMLGCI</sequence>
<dbReference type="InterPro" id="IPR012337">
    <property type="entry name" value="RNaseH-like_sf"/>
</dbReference>
<comment type="caution">
    <text evidence="1">The sequence shown here is derived from an EMBL/GenBank/DDBJ whole genome shotgun (WGS) entry which is preliminary data.</text>
</comment>
<dbReference type="EMBL" id="QXGC01006145">
    <property type="protein sequence ID" value="KAE9163189.1"/>
    <property type="molecule type" value="Genomic_DNA"/>
</dbReference>
<accession>A0A6G0MDK3</accession>
<evidence type="ECO:0008006" key="3">
    <source>
        <dbReference type="Google" id="ProtNLM"/>
    </source>
</evidence>